<evidence type="ECO:0000256" key="6">
    <source>
        <dbReference type="SAM" id="SignalP"/>
    </source>
</evidence>
<feature type="signal peptide" evidence="6">
    <location>
        <begin position="1"/>
        <end position="27"/>
    </location>
</feature>
<dbReference type="PANTHER" id="PTHR16932">
    <property type="entry name" value="INTERFERON ALPHA-INDUCIBLE PROTEIN 27"/>
    <property type="match status" value="1"/>
</dbReference>
<dbReference type="InterPro" id="IPR009311">
    <property type="entry name" value="IFI6/IFI27-like"/>
</dbReference>
<dbReference type="AlphaFoldDB" id="A0A813Y339"/>
<dbReference type="EMBL" id="CAJNON010000052">
    <property type="protein sequence ID" value="CAF0876266.1"/>
    <property type="molecule type" value="Genomic_DNA"/>
</dbReference>
<evidence type="ECO:0000256" key="4">
    <source>
        <dbReference type="ARBA" id="ARBA00022989"/>
    </source>
</evidence>
<sequence>MHFLTSDVTSVFFIIYLLISPLKLITATSSNNDKENSSFLREVCSRLKLNEDQCCVLSKTSTFLVYATTAAVVGTVGIPALLSTMGFTATGIVSGSWAAWYQATYGIGPAFAWLQSVSVTGAAAASVTKIGVAVAAMKSYFFSGSCKKNTAEDDQCSKK</sequence>
<dbReference type="Proteomes" id="UP000663881">
    <property type="component" value="Unassembled WGS sequence"/>
</dbReference>
<dbReference type="PANTHER" id="PTHR16932:SF18">
    <property type="entry name" value="INTERFERON, ALPHA-INDUCIBLE PROTEIN 27-LIKE 2"/>
    <property type="match status" value="1"/>
</dbReference>
<evidence type="ECO:0000256" key="3">
    <source>
        <dbReference type="ARBA" id="ARBA00022692"/>
    </source>
</evidence>
<name>A0A813Y339_9BILA</name>
<dbReference type="OrthoDB" id="10030635at2759"/>
<feature type="chain" id="PRO_5036223541" evidence="6">
    <location>
        <begin position="28"/>
        <end position="159"/>
    </location>
</feature>
<organism evidence="7 9">
    <name type="scientific">Adineta steineri</name>
    <dbReference type="NCBI Taxonomy" id="433720"/>
    <lineage>
        <taxon>Eukaryota</taxon>
        <taxon>Metazoa</taxon>
        <taxon>Spiralia</taxon>
        <taxon>Gnathifera</taxon>
        <taxon>Rotifera</taxon>
        <taxon>Eurotatoria</taxon>
        <taxon>Bdelloidea</taxon>
        <taxon>Adinetida</taxon>
        <taxon>Adinetidae</taxon>
        <taxon>Adineta</taxon>
    </lineage>
</organism>
<comment type="similarity">
    <text evidence="2">Belongs to the IFI6/IFI27 family.</text>
</comment>
<dbReference type="InterPro" id="IPR038213">
    <property type="entry name" value="IFI6/IFI27-like_sf"/>
</dbReference>
<accession>A0A813Y339</accession>
<keyword evidence="3" id="KW-0812">Transmembrane</keyword>
<evidence type="ECO:0000313" key="7">
    <source>
        <dbReference type="EMBL" id="CAF0876266.1"/>
    </source>
</evidence>
<evidence type="ECO:0000256" key="2">
    <source>
        <dbReference type="ARBA" id="ARBA00007262"/>
    </source>
</evidence>
<gene>
    <name evidence="8" type="ORF">OKA104_LOCUS22557</name>
    <name evidence="7" type="ORF">VCS650_LOCUS7996</name>
</gene>
<evidence type="ECO:0000256" key="1">
    <source>
        <dbReference type="ARBA" id="ARBA00004141"/>
    </source>
</evidence>
<dbReference type="Proteomes" id="UP000663891">
    <property type="component" value="Unassembled WGS sequence"/>
</dbReference>
<evidence type="ECO:0000256" key="5">
    <source>
        <dbReference type="ARBA" id="ARBA00023136"/>
    </source>
</evidence>
<comment type="caution">
    <text evidence="7">The sequence shown here is derived from an EMBL/GenBank/DDBJ whole genome shotgun (WGS) entry which is preliminary data.</text>
</comment>
<keyword evidence="4" id="KW-1133">Transmembrane helix</keyword>
<comment type="subcellular location">
    <subcellularLocation>
        <location evidence="1">Membrane</location>
        <topology evidence="1">Multi-pass membrane protein</topology>
    </subcellularLocation>
</comment>
<evidence type="ECO:0000313" key="8">
    <source>
        <dbReference type="EMBL" id="CAF3870293.1"/>
    </source>
</evidence>
<protein>
    <submittedName>
        <fullName evidence="7">Uncharacterized protein</fullName>
    </submittedName>
</protein>
<dbReference type="Pfam" id="PF06140">
    <property type="entry name" value="Ifi-6-16"/>
    <property type="match status" value="1"/>
</dbReference>
<proteinExistence type="inferred from homology"/>
<reference evidence="7" key="1">
    <citation type="submission" date="2021-02" db="EMBL/GenBank/DDBJ databases">
        <authorList>
            <person name="Nowell W R."/>
        </authorList>
    </citation>
    <scope>NUCLEOTIDE SEQUENCE</scope>
</reference>
<keyword evidence="6" id="KW-0732">Signal</keyword>
<dbReference type="EMBL" id="CAJOAY010001650">
    <property type="protein sequence ID" value="CAF3870293.1"/>
    <property type="molecule type" value="Genomic_DNA"/>
</dbReference>
<evidence type="ECO:0000313" key="9">
    <source>
        <dbReference type="Proteomes" id="UP000663891"/>
    </source>
</evidence>
<keyword evidence="5" id="KW-0472">Membrane</keyword>
<dbReference type="GO" id="GO:0016020">
    <property type="term" value="C:membrane"/>
    <property type="evidence" value="ECO:0007669"/>
    <property type="project" value="UniProtKB-SubCell"/>
</dbReference>
<dbReference type="Gene3D" id="6.10.110.10">
    <property type="match status" value="1"/>
</dbReference>